<dbReference type="GO" id="GO:0017183">
    <property type="term" value="P:protein histidyl modification to diphthamide"/>
    <property type="evidence" value="ECO:0007669"/>
    <property type="project" value="TreeGrafter"/>
</dbReference>
<evidence type="ECO:0000313" key="14">
    <source>
        <dbReference type="EMBL" id="PSK39791.1"/>
    </source>
</evidence>
<dbReference type="SUPFAM" id="SSF55298">
    <property type="entry name" value="YjgF-like"/>
    <property type="match status" value="2"/>
</dbReference>
<evidence type="ECO:0000256" key="10">
    <source>
        <dbReference type="ARBA" id="ARBA00044527"/>
    </source>
</evidence>
<dbReference type="Gene3D" id="3.30.1330.40">
    <property type="entry name" value="RutC-like"/>
    <property type="match status" value="2"/>
</dbReference>
<dbReference type="VEuPathDB" id="FungiDB:C7M61_001599"/>
<dbReference type="EMBL" id="PYFQ01000002">
    <property type="protein sequence ID" value="PSK39791.1"/>
    <property type="molecule type" value="Genomic_DNA"/>
</dbReference>
<organism evidence="14 15">
    <name type="scientific">Candidozyma pseudohaemuli</name>
    <dbReference type="NCBI Taxonomy" id="418784"/>
    <lineage>
        <taxon>Eukaryota</taxon>
        <taxon>Fungi</taxon>
        <taxon>Dikarya</taxon>
        <taxon>Ascomycota</taxon>
        <taxon>Saccharomycotina</taxon>
        <taxon>Pichiomycetes</taxon>
        <taxon>Metschnikowiaceae</taxon>
        <taxon>Candidozyma</taxon>
    </lineage>
</organism>
<dbReference type="CDD" id="cd06156">
    <property type="entry name" value="eu_AANH_C_2"/>
    <property type="match status" value="1"/>
</dbReference>
<keyword evidence="6" id="KW-0547">Nucleotide-binding</keyword>
<dbReference type="PANTHER" id="PTHR12196">
    <property type="entry name" value="DOMAIN OF UNKNOWN FUNCTION 71 DUF71 -CONTAINING PROTEIN"/>
    <property type="match status" value="1"/>
</dbReference>
<dbReference type="Pfam" id="PF01042">
    <property type="entry name" value="Ribonuc_L-PSP"/>
    <property type="match status" value="1"/>
</dbReference>
<gene>
    <name evidence="14" type="ORF">C7M61_001599</name>
</gene>
<dbReference type="InterPro" id="IPR014729">
    <property type="entry name" value="Rossmann-like_a/b/a_fold"/>
</dbReference>
<keyword evidence="15" id="KW-1185">Reference proteome</keyword>
<dbReference type="Proteomes" id="UP000241107">
    <property type="component" value="Unassembled WGS sequence"/>
</dbReference>
<dbReference type="GO" id="GO:0017178">
    <property type="term" value="F:diphthine-ammonia ligase activity"/>
    <property type="evidence" value="ECO:0007669"/>
    <property type="project" value="UniProtKB-EC"/>
</dbReference>
<proteinExistence type="predicted"/>
<dbReference type="EC" id="6.3.1.14" evidence="3"/>
<dbReference type="Pfam" id="PF01535">
    <property type="entry name" value="PPR"/>
    <property type="match status" value="2"/>
</dbReference>
<evidence type="ECO:0000256" key="11">
    <source>
        <dbReference type="ARBA" id="ARBA00048108"/>
    </source>
</evidence>
<dbReference type="InterPro" id="IPR030662">
    <property type="entry name" value="DPH6/MJ0570"/>
</dbReference>
<comment type="pathway">
    <text evidence="2">Protein modification; peptidyl-diphthamide biosynthesis.</text>
</comment>
<evidence type="ECO:0000256" key="2">
    <source>
        <dbReference type="ARBA" id="ARBA00005156"/>
    </source>
</evidence>
<dbReference type="Gene3D" id="3.40.50.620">
    <property type="entry name" value="HUPs"/>
    <property type="match status" value="1"/>
</dbReference>
<evidence type="ECO:0000256" key="8">
    <source>
        <dbReference type="ARBA" id="ARBA00029814"/>
    </source>
</evidence>
<dbReference type="OrthoDB" id="185373at2759"/>
<dbReference type="CDD" id="cd01994">
    <property type="entry name" value="AANH_PF0828-like"/>
    <property type="match status" value="1"/>
</dbReference>
<dbReference type="GeneID" id="36564989"/>
<evidence type="ECO:0000256" key="1">
    <source>
        <dbReference type="ARBA" id="ARBA00004173"/>
    </source>
</evidence>
<dbReference type="NCBIfam" id="TIGR00756">
    <property type="entry name" value="PPR"/>
    <property type="match status" value="1"/>
</dbReference>
<name>A0A2P7YV17_9ASCO</name>
<dbReference type="InterPro" id="IPR002885">
    <property type="entry name" value="PPR_rpt"/>
</dbReference>
<dbReference type="InterPro" id="IPR011990">
    <property type="entry name" value="TPR-like_helical_dom_sf"/>
</dbReference>
<dbReference type="CDD" id="cd06155">
    <property type="entry name" value="eu_AANH_C_1"/>
    <property type="match status" value="1"/>
</dbReference>
<keyword evidence="5" id="KW-0436">Ligase</keyword>
<dbReference type="PANTHER" id="PTHR12196:SF2">
    <property type="entry name" value="DIPHTHINE--AMMONIA LIGASE"/>
    <property type="match status" value="1"/>
</dbReference>
<evidence type="ECO:0000256" key="12">
    <source>
        <dbReference type="PROSITE-ProRule" id="PRU00708"/>
    </source>
</evidence>
<evidence type="ECO:0000313" key="15">
    <source>
        <dbReference type="Proteomes" id="UP000241107"/>
    </source>
</evidence>
<comment type="catalytic activity">
    <reaction evidence="11">
        <text>diphthine-[translation elongation factor 2] + NH4(+) + ATP = diphthamide-[translation elongation factor 2] + AMP + diphosphate + H(+)</text>
        <dbReference type="Rhea" id="RHEA:19753"/>
        <dbReference type="Rhea" id="RHEA-COMP:10172"/>
        <dbReference type="Rhea" id="RHEA-COMP:10174"/>
        <dbReference type="ChEBI" id="CHEBI:15378"/>
        <dbReference type="ChEBI" id="CHEBI:16692"/>
        <dbReference type="ChEBI" id="CHEBI:28938"/>
        <dbReference type="ChEBI" id="CHEBI:30616"/>
        <dbReference type="ChEBI" id="CHEBI:33019"/>
        <dbReference type="ChEBI" id="CHEBI:82696"/>
        <dbReference type="ChEBI" id="CHEBI:456215"/>
        <dbReference type="EC" id="6.3.1.14"/>
    </reaction>
</comment>
<evidence type="ECO:0000256" key="9">
    <source>
        <dbReference type="ARBA" id="ARBA00031552"/>
    </source>
</evidence>
<sequence>MKFVALISGGKDSFYNILECHRQGHELVALANLHPLNVDENETDSFMFQTVGHDRIEHYGLCLLVPLYRQPLTGGSTNVQLEYTPTADDEIEDLYTLLSRVKEEMPDIEGVSCGAILSHYQRTRVENVCDRLGLTCLAFLWQRDQAELMLEMCLLGLDARLIKCAAIGLNDKHLGRLISEMLPILTKLNQMYDVHVCGEGGEFETFVFDFPLFERRLEIFDEKVVAHSSDCSYLTFLTKLVPKESCDITGKSADLNKKREPLEEDFLLVQESVTDSAPITIPEVKDVSFPIGPNVIPTPLRLYVSNITSTAPDVKGQTQDIMTQLSNILKAHEVSITDIQHVTVLVRDMSDFAAINKVYASFFADTYLPPSRVCVQTTLPQPYHLQISCIVLDPPAQTRQGIHIRSRSFWAPQNIGPYSQAIVDTKDTFKTATLSGQIPLIPSTMELDSEDPVRSATLSLQHLYKVKTLVNVKQLAAAVCFVTTTSPQIASQVWKEYVQEVEHGQDFDDRLIIVQVSGLPRGANIEWGGLAFERVVGMYDDDEESDAPRLLPSAAELTQGFKANIVNINENLNVVKLMTSDIGLVIDFLRSPAIGNSHVTVMTKLLNVHKLVALGLPAEWVPVLTVWDSDGTEPEPQPKKEELSKAEQVQRLQHSKRLREFEKLTRSVNSYLVRKETLGGNPPNASLDDPADEVYQSVREKPVIQKTSISKAISAPSSFDPLKSTLSSPAVDLPEPIQERLGLSLKYLVNKDHQDWDVVLRQLEHEGGFKGLVERDVRKLVYAIPRPQLHTVFPKIEELLEAAGMQKSPKIINAYMKSVIHRGTVDLTEMEVIEKCVEHMRGLTKKGSLSRESYEILVEAYGKNSNIDKVNKTISEMKELGLEPLKNVYSNVLATCVYKTKSHDAAVQLFDSMKFFSQKTQPSTREYQDIIVSHVNNNDIEKALDLYQEMILDKVQINQNIVVALARGCFNREEYRVRAWDFMFEVHRRDWTPTVQTAEYMLYLALRDGDLPLARSLYQQLNLAGNTSPRSFSFLLLAYANASLEDKTPTILYNESGRLFRHNIINQTELNPNVDDPKKALPFLPKFFFDTFDEVLAESSAVMAHTMMVNRHFVNTESINTFLNVAANIGSLEEFKDRLELFTYLDREGVPAVRSIIEPEDAIIEENEDETQVTKISPSKAIAKSPILQQLVDSSSGRYKVPRNTITYLIALKAAAKHKNYNLAQTMWTERGLYRKSVHWNKLTRQEKDRLDFDFAVAMVNALTQLGLFDDALAIIVSTEYQFKWKRHHFSQLYKEAVEIGNSKITQTLRGIAKRAQVNFEGKIRRKDYKRFVMENGY</sequence>
<keyword evidence="7" id="KW-0067">ATP-binding</keyword>
<dbReference type="InterPro" id="IPR006175">
    <property type="entry name" value="YjgF/YER057c/UK114"/>
</dbReference>
<dbReference type="Pfam" id="PF01902">
    <property type="entry name" value="Diphthami_syn_2"/>
    <property type="match status" value="1"/>
</dbReference>
<dbReference type="PROSITE" id="PS51375">
    <property type="entry name" value="PPR"/>
    <property type="match status" value="1"/>
</dbReference>
<evidence type="ECO:0000256" key="5">
    <source>
        <dbReference type="ARBA" id="ARBA00022598"/>
    </source>
</evidence>
<dbReference type="InterPro" id="IPR002761">
    <property type="entry name" value="Diphthami_syn_dom"/>
</dbReference>
<dbReference type="InterPro" id="IPR035959">
    <property type="entry name" value="RutC-like_sf"/>
</dbReference>
<reference evidence="14 15" key="1">
    <citation type="submission" date="2018-03" db="EMBL/GenBank/DDBJ databases">
        <title>Candida pseudohaemulonii genome assembly and annotation.</title>
        <authorList>
            <person name="Munoz J.F."/>
            <person name="Gade L.G."/>
            <person name="Chow N.A."/>
            <person name="Litvintseva A.P."/>
            <person name="Loparev V.N."/>
            <person name="Cuomo C.A."/>
        </authorList>
    </citation>
    <scope>NUCLEOTIDE SEQUENCE [LARGE SCALE GENOMIC DNA]</scope>
    <source>
        <strain evidence="14 15">B12108</strain>
    </source>
</reference>
<evidence type="ECO:0000256" key="6">
    <source>
        <dbReference type="ARBA" id="ARBA00022741"/>
    </source>
</evidence>
<evidence type="ECO:0000259" key="13">
    <source>
        <dbReference type="Pfam" id="PF01902"/>
    </source>
</evidence>
<dbReference type="FunFam" id="3.40.50.620:FF:000145">
    <property type="entry name" value="ATP-binding domain containing protein"/>
    <property type="match status" value="1"/>
</dbReference>
<dbReference type="FunFam" id="3.90.1490.10:FF:000001">
    <property type="entry name" value="Diphthine--ammonia ligase"/>
    <property type="match status" value="1"/>
</dbReference>
<evidence type="ECO:0000256" key="3">
    <source>
        <dbReference type="ARBA" id="ARBA00012089"/>
    </source>
</evidence>
<dbReference type="RefSeq" id="XP_024714881.1">
    <property type="nucleotide sequence ID" value="XM_024857001.1"/>
</dbReference>
<comment type="caution">
    <text evidence="14">The sequence shown here is derived from an EMBL/GenBank/DDBJ whole genome shotgun (WGS) entry which is preliminary data.</text>
</comment>
<dbReference type="Gene3D" id="1.25.40.10">
    <property type="entry name" value="Tetratricopeptide repeat domain"/>
    <property type="match status" value="2"/>
</dbReference>
<dbReference type="NCBIfam" id="TIGR00290">
    <property type="entry name" value="MJ0570_dom"/>
    <property type="match status" value="1"/>
</dbReference>
<evidence type="ECO:0000256" key="7">
    <source>
        <dbReference type="ARBA" id="ARBA00022840"/>
    </source>
</evidence>
<dbReference type="SUPFAM" id="SSF52402">
    <property type="entry name" value="Adenine nucleotide alpha hydrolases-like"/>
    <property type="match status" value="1"/>
</dbReference>
<comment type="subcellular location">
    <subcellularLocation>
        <location evidence="1">Mitochondrion</location>
    </subcellularLocation>
</comment>
<dbReference type="Gene3D" id="3.90.1490.10">
    <property type="entry name" value="putative n-type atp pyrophosphatase, domain 2"/>
    <property type="match status" value="1"/>
</dbReference>
<protein>
    <recommendedName>
        <fullName evidence="4">Diphthine--ammonia ligase</fullName>
        <ecNumber evidence="3">6.3.1.14</ecNumber>
    </recommendedName>
    <alternativeName>
        <fullName evidence="8">Diphthamide synthase</fullName>
    </alternativeName>
    <alternativeName>
        <fullName evidence="9">Diphthamide synthetase</fullName>
    </alternativeName>
    <alternativeName>
        <fullName evidence="10">Mitochondrial 15S rRNA processing factor CCM1</fullName>
    </alternativeName>
</protein>
<dbReference type="GO" id="GO:0005524">
    <property type="term" value="F:ATP binding"/>
    <property type="evidence" value="ECO:0007669"/>
    <property type="project" value="UniProtKB-KW"/>
</dbReference>
<dbReference type="STRING" id="418784.A0A2P7YV17"/>
<accession>A0A2P7YV17</accession>
<feature type="domain" description="Diphthamide synthase" evidence="13">
    <location>
        <begin position="1"/>
        <end position="224"/>
    </location>
</feature>
<evidence type="ECO:0000256" key="4">
    <source>
        <dbReference type="ARBA" id="ARBA00018426"/>
    </source>
</evidence>
<dbReference type="GO" id="GO:0005739">
    <property type="term" value="C:mitochondrion"/>
    <property type="evidence" value="ECO:0007669"/>
    <property type="project" value="UniProtKB-SubCell"/>
</dbReference>
<feature type="repeat" description="PPR" evidence="12">
    <location>
        <begin position="850"/>
        <end position="884"/>
    </location>
</feature>